<name>F0SC18_PSESL</name>
<sequence>MRSIFLASICLLFAACSEVTNQAVIAPQENKVENDFFIGEVRPEKSKPCFKGAYYRKLVSSHDKWVGISGKVVLPTIDFDPGRINPNKPQQYLDNPSIYLGGNMGNQETDIGLAWEIIKDENGVISADRKAYRPFLRRTGHISGQLAIFENGPATKDYYWYPGEEVFMSIVVISDKKIRFVIEGAGKKFERDFDCDGYSLNAIGEFKRVNAIDQVANEGKPVQATSTKIKNAVWKYTNLHRYENGKIVETPFHNERYTEMNCPEPGYFSVAADKYEKSRGAEIINISGSKF</sequence>
<dbReference type="EMBL" id="CP002545">
    <property type="protein sequence ID" value="ADY50603.1"/>
    <property type="molecule type" value="Genomic_DNA"/>
</dbReference>
<accession>F0SC18</accession>
<protein>
    <recommendedName>
        <fullName evidence="4">Lipoprotein</fullName>
    </recommendedName>
</protein>
<dbReference type="PROSITE" id="PS51257">
    <property type="entry name" value="PROKAR_LIPOPROTEIN"/>
    <property type="match status" value="1"/>
</dbReference>
<reference evidence="3" key="2">
    <citation type="submission" date="2011-02" db="EMBL/GenBank/DDBJ databases">
        <title>The complete genome of Pedobacter saltans DSM 12145.</title>
        <authorList>
            <consortium name="US DOE Joint Genome Institute (JGI-PGF)"/>
            <person name="Lucas S."/>
            <person name="Copeland A."/>
            <person name="Lapidus A."/>
            <person name="Bruce D."/>
            <person name="Goodwin L."/>
            <person name="Pitluck S."/>
            <person name="Kyrpides N."/>
            <person name="Mavromatis K."/>
            <person name="Pagani I."/>
            <person name="Ivanova N."/>
            <person name="Ovchinnikova G."/>
            <person name="Lu M."/>
            <person name="Detter J.C."/>
            <person name="Han C."/>
            <person name="Land M."/>
            <person name="Hauser L."/>
            <person name="Markowitz V."/>
            <person name="Cheng J.-F."/>
            <person name="Hugenholtz P."/>
            <person name="Woyke T."/>
            <person name="Wu D."/>
            <person name="Tindall B."/>
            <person name="Pomrenke H.G."/>
            <person name="Brambilla E."/>
            <person name="Klenk H.-P."/>
            <person name="Eisen J.A."/>
        </authorList>
    </citation>
    <scope>NUCLEOTIDE SEQUENCE [LARGE SCALE GENOMIC DNA]</scope>
    <source>
        <strain evidence="3">ATCC 51119 / DSM 12145 / JCM 21818 / LMG 10337 / NBRC 100064 / NCIMB 13643</strain>
    </source>
</reference>
<dbReference type="STRING" id="762903.Pedsa_0014"/>
<dbReference type="AlphaFoldDB" id="F0SC18"/>
<dbReference type="RefSeq" id="WP_013631106.1">
    <property type="nucleotide sequence ID" value="NC_015177.1"/>
</dbReference>
<feature type="signal peptide" evidence="1">
    <location>
        <begin position="1"/>
        <end position="22"/>
    </location>
</feature>
<proteinExistence type="predicted"/>
<dbReference type="Proteomes" id="UP000000310">
    <property type="component" value="Chromosome"/>
</dbReference>
<evidence type="ECO:0008006" key="4">
    <source>
        <dbReference type="Google" id="ProtNLM"/>
    </source>
</evidence>
<gene>
    <name evidence="2" type="ordered locus">Pedsa_0014</name>
</gene>
<reference evidence="2 3" key="1">
    <citation type="journal article" date="2011" name="Stand. Genomic Sci.">
        <title>Complete genome sequence of the gliding, heparinolytic Pedobacter saltans type strain (113).</title>
        <authorList>
            <person name="Liolios K."/>
            <person name="Sikorski J."/>
            <person name="Lu M."/>
            <person name="Nolan M."/>
            <person name="Lapidus A."/>
            <person name="Lucas S."/>
            <person name="Hammon N."/>
            <person name="Deshpande S."/>
            <person name="Cheng J.F."/>
            <person name="Tapia R."/>
            <person name="Han C."/>
            <person name="Goodwin L."/>
            <person name="Pitluck S."/>
            <person name="Huntemann M."/>
            <person name="Ivanova N."/>
            <person name="Pagani I."/>
            <person name="Mavromatis K."/>
            <person name="Ovchinikova G."/>
            <person name="Pati A."/>
            <person name="Chen A."/>
            <person name="Palaniappan K."/>
            <person name="Land M."/>
            <person name="Hauser L."/>
            <person name="Brambilla E.M."/>
            <person name="Kotsyurbenko O."/>
            <person name="Rohde M."/>
            <person name="Tindall B.J."/>
            <person name="Abt B."/>
            <person name="Goker M."/>
            <person name="Detter J.C."/>
            <person name="Woyke T."/>
            <person name="Bristow J."/>
            <person name="Eisen J.A."/>
            <person name="Markowitz V."/>
            <person name="Hugenholtz P."/>
            <person name="Klenk H.P."/>
            <person name="Kyrpides N.C."/>
        </authorList>
    </citation>
    <scope>NUCLEOTIDE SEQUENCE [LARGE SCALE GENOMIC DNA]</scope>
    <source>
        <strain evidence="3">ATCC 51119 / DSM 12145 / JCM 21818 / LMG 10337 / NBRC 100064 / NCIMB 13643</strain>
    </source>
</reference>
<feature type="chain" id="PRO_5003256867" description="Lipoprotein" evidence="1">
    <location>
        <begin position="23"/>
        <end position="291"/>
    </location>
</feature>
<organism evidence="2 3">
    <name type="scientific">Pseudopedobacter saltans (strain ATCC 51119 / DSM 12145 / JCM 21818 / CCUG 39354 / LMG 10337 / NBRC 100064 / NCIMB 13643)</name>
    <name type="common">Pedobacter saltans</name>
    <dbReference type="NCBI Taxonomy" id="762903"/>
    <lineage>
        <taxon>Bacteria</taxon>
        <taxon>Pseudomonadati</taxon>
        <taxon>Bacteroidota</taxon>
        <taxon>Sphingobacteriia</taxon>
        <taxon>Sphingobacteriales</taxon>
        <taxon>Sphingobacteriaceae</taxon>
        <taxon>Pseudopedobacter</taxon>
    </lineage>
</organism>
<dbReference type="OrthoDB" id="746896at2"/>
<evidence type="ECO:0000313" key="3">
    <source>
        <dbReference type="Proteomes" id="UP000000310"/>
    </source>
</evidence>
<evidence type="ECO:0000313" key="2">
    <source>
        <dbReference type="EMBL" id="ADY50603.1"/>
    </source>
</evidence>
<dbReference type="HOGENOM" id="CLU_046382_0_0_10"/>
<dbReference type="KEGG" id="psn:Pedsa_0014"/>
<dbReference type="eggNOG" id="ENOG502Z9VV">
    <property type="taxonomic scope" value="Bacteria"/>
</dbReference>
<keyword evidence="3" id="KW-1185">Reference proteome</keyword>
<evidence type="ECO:0000256" key="1">
    <source>
        <dbReference type="SAM" id="SignalP"/>
    </source>
</evidence>
<keyword evidence="1" id="KW-0732">Signal</keyword>